<keyword evidence="7 11" id="KW-0472">Membrane</keyword>
<dbReference type="InterPro" id="IPR040911">
    <property type="entry name" value="Exostosin_GT47"/>
</dbReference>
<dbReference type="eggNOG" id="KOG1396">
    <property type="taxonomic scope" value="Eukaryota"/>
</dbReference>
<feature type="transmembrane region" description="Helical" evidence="11">
    <location>
        <begin position="546"/>
        <end position="565"/>
    </location>
</feature>
<feature type="domain" description="SUN" evidence="12">
    <location>
        <begin position="187"/>
        <end position="354"/>
    </location>
</feature>
<keyword evidence="4" id="KW-0256">Endoplasmic reticulum</keyword>
<evidence type="ECO:0000256" key="3">
    <source>
        <dbReference type="ARBA" id="ARBA00022692"/>
    </source>
</evidence>
<evidence type="ECO:0000256" key="11">
    <source>
        <dbReference type="SAM" id="Phobius"/>
    </source>
</evidence>
<name>W9SXY5_9ROSA</name>
<evidence type="ECO:0000256" key="4">
    <source>
        <dbReference type="ARBA" id="ARBA00022824"/>
    </source>
</evidence>
<dbReference type="InterPro" id="IPR045120">
    <property type="entry name" value="Suco/Slp1-like"/>
</dbReference>
<dbReference type="Gene3D" id="2.60.120.260">
    <property type="entry name" value="Galactose-binding domain-like"/>
    <property type="match status" value="1"/>
</dbReference>
<dbReference type="Pfam" id="PF03016">
    <property type="entry name" value="Exostosin_GT47"/>
    <property type="match status" value="1"/>
</dbReference>
<dbReference type="Pfam" id="PF07738">
    <property type="entry name" value="Sad1_UNC"/>
    <property type="match status" value="1"/>
</dbReference>
<evidence type="ECO:0000256" key="7">
    <source>
        <dbReference type="ARBA" id="ARBA00023136"/>
    </source>
</evidence>
<evidence type="ECO:0000256" key="9">
    <source>
        <dbReference type="ARBA" id="ARBA00054046"/>
    </source>
</evidence>
<organism evidence="13 14">
    <name type="scientific">Morus notabilis</name>
    <dbReference type="NCBI Taxonomy" id="981085"/>
    <lineage>
        <taxon>Eukaryota</taxon>
        <taxon>Viridiplantae</taxon>
        <taxon>Streptophyta</taxon>
        <taxon>Embryophyta</taxon>
        <taxon>Tracheophyta</taxon>
        <taxon>Spermatophyta</taxon>
        <taxon>Magnoliopsida</taxon>
        <taxon>eudicotyledons</taxon>
        <taxon>Gunneridae</taxon>
        <taxon>Pentapetalae</taxon>
        <taxon>rosids</taxon>
        <taxon>fabids</taxon>
        <taxon>Rosales</taxon>
        <taxon>Moraceae</taxon>
        <taxon>Moreae</taxon>
        <taxon>Morus</taxon>
    </lineage>
</organism>
<dbReference type="PROSITE" id="PS51469">
    <property type="entry name" value="SUN"/>
    <property type="match status" value="1"/>
</dbReference>
<feature type="region of interest" description="Disordered" evidence="10">
    <location>
        <begin position="90"/>
        <end position="167"/>
    </location>
</feature>
<comment type="function">
    <text evidence="9">Encodes a member of the mid-SUN subfamily of SUN-domain proteins that is localized to both the nuclear envelope and the ER. It is involved in early seed development and nuclear morphology. [TAIR].</text>
</comment>
<feature type="compositionally biased region" description="Polar residues" evidence="10">
    <location>
        <begin position="143"/>
        <end position="160"/>
    </location>
</feature>
<feature type="compositionally biased region" description="Polar residues" evidence="10">
    <location>
        <begin position="188"/>
        <end position="198"/>
    </location>
</feature>
<dbReference type="STRING" id="981085.W9SXY5"/>
<sequence length="827" mass="92301">MQRSRKALLERRALEKTITGKSHLYKVSLSLVFVLWGLVFLFSLWISRGDGHKDLDKAVVASIGLSTWEEAKLQCGKQSDSVDKHLIENTDPIHSSEAPYRNGDTSSKSSEAQDTEEYIDHVPSEGSTNGGYQDHVPAEGSINGVSVTGQQPEGNNSSSAGAKLDGDVRKTDRLSRAVPLGLDEFKSKTYNSKSKSGNGQAGGIKHRVEPGGKEYNYASASKGAKVLAFNKEAKGASNILGKDEDKYLRNPCSAEEKFVVIELSEETLVDSIEIANFEHYSSNLKDFELLGSLVYPTDEWVKLGEFRANNVKLAQRFVLSEPKWVRYLKLNLLSHYGSEFYCTLSVIEVYGVDAVERMLEDLIFVEGSVSVSVSEGATADQKPLLSQPETLAGYDLDQHMDKETSSQTEIMKSNVPDPIEEVRHQQTGRMPGDAVLKILVQKVRSLDLNLSVLERYLEELTSKYGNIFKEIDKDIGDKDVLLENIRTDIRDLLESRRIIAKDVDDLTSWKSLVSFQMDNIVRDNAILRYEVEKVREKQMSIENKNIIIFIVCLIFSSLAVVRLFIDVAASVYKALSAERTNNCHSNSWKKFCWISSSCCISWSWRFGSVSSTSFSSQLELFSSTSQNAPPYKYFEAQAAEAPLLFPNVSIPNETAQPPQLGPHSSSYVPHLCSKSIRVLCNANTSKGFNPSKDVSFPEIHLRTGEIKGLIGGLSPSRRSILAFFTGHLHGHIRHLLLKQWKEKDQDVRVYDQLPNEKSKYCLCPSGYEVGSPRVVEAIYALISDGYVPPFNDVLNWKLFSVQVKVEDIPNIKTILMGISQNSVLENA</sequence>
<reference evidence="14" key="1">
    <citation type="submission" date="2013-01" db="EMBL/GenBank/DDBJ databases">
        <title>Draft Genome Sequence of a Mulberry Tree, Morus notabilis C.K. Schneid.</title>
        <authorList>
            <person name="He N."/>
            <person name="Zhao S."/>
        </authorList>
    </citation>
    <scope>NUCLEOTIDE SEQUENCE</scope>
</reference>
<feature type="region of interest" description="Disordered" evidence="10">
    <location>
        <begin position="188"/>
        <end position="210"/>
    </location>
</feature>
<dbReference type="GO" id="GO:0016740">
    <property type="term" value="F:transferase activity"/>
    <property type="evidence" value="ECO:0007669"/>
    <property type="project" value="UniProtKB-KW"/>
</dbReference>
<dbReference type="InterPro" id="IPR012919">
    <property type="entry name" value="SUN_dom"/>
</dbReference>
<dbReference type="GO" id="GO:0031965">
    <property type="term" value="C:nuclear membrane"/>
    <property type="evidence" value="ECO:0007669"/>
    <property type="project" value="UniProtKB-SubCell"/>
</dbReference>
<dbReference type="Proteomes" id="UP000030645">
    <property type="component" value="Unassembled WGS sequence"/>
</dbReference>
<accession>W9SXY5</accession>
<dbReference type="eggNOG" id="KOG1021">
    <property type="taxonomic scope" value="Eukaryota"/>
</dbReference>
<evidence type="ECO:0000256" key="1">
    <source>
        <dbReference type="ARBA" id="ARBA00004232"/>
    </source>
</evidence>
<dbReference type="EMBL" id="KE346302">
    <property type="protein sequence ID" value="EXC32470.1"/>
    <property type="molecule type" value="Genomic_DNA"/>
</dbReference>
<evidence type="ECO:0000313" key="14">
    <source>
        <dbReference type="Proteomes" id="UP000030645"/>
    </source>
</evidence>
<keyword evidence="5 11" id="KW-1133">Transmembrane helix</keyword>
<evidence type="ECO:0000256" key="2">
    <source>
        <dbReference type="ARBA" id="ARBA00004477"/>
    </source>
</evidence>
<dbReference type="PANTHER" id="PTHR12953">
    <property type="entry name" value="MEMBRANE PROTEIN CH1 RELATED"/>
    <property type="match status" value="1"/>
</dbReference>
<evidence type="ECO:0000256" key="5">
    <source>
        <dbReference type="ARBA" id="ARBA00022989"/>
    </source>
</evidence>
<dbReference type="FunFam" id="2.60.120.260:FF:000062">
    <property type="entry name" value="Galactose-binding protein isoform 3"/>
    <property type="match status" value="1"/>
</dbReference>
<dbReference type="GO" id="GO:0034975">
    <property type="term" value="P:protein folding in endoplasmic reticulum"/>
    <property type="evidence" value="ECO:0007669"/>
    <property type="project" value="TreeGrafter"/>
</dbReference>
<keyword evidence="13" id="KW-0808">Transferase</keyword>
<keyword evidence="3 11" id="KW-0812">Transmembrane</keyword>
<dbReference type="SUPFAM" id="SSF49785">
    <property type="entry name" value="Galactose-binding domain-like"/>
    <property type="match status" value="1"/>
</dbReference>
<evidence type="ECO:0000256" key="8">
    <source>
        <dbReference type="ARBA" id="ARBA00023242"/>
    </source>
</evidence>
<keyword evidence="6" id="KW-0175">Coiled coil</keyword>
<evidence type="ECO:0000256" key="10">
    <source>
        <dbReference type="SAM" id="MobiDB-lite"/>
    </source>
</evidence>
<keyword evidence="8" id="KW-0539">Nucleus</keyword>
<keyword evidence="14" id="KW-1185">Reference proteome</keyword>
<dbReference type="AlphaFoldDB" id="W9SXY5"/>
<evidence type="ECO:0000256" key="6">
    <source>
        <dbReference type="ARBA" id="ARBA00023054"/>
    </source>
</evidence>
<evidence type="ECO:0000259" key="12">
    <source>
        <dbReference type="PROSITE" id="PS51469"/>
    </source>
</evidence>
<proteinExistence type="predicted"/>
<dbReference type="GO" id="GO:0005789">
    <property type="term" value="C:endoplasmic reticulum membrane"/>
    <property type="evidence" value="ECO:0007669"/>
    <property type="project" value="UniProtKB-SubCell"/>
</dbReference>
<gene>
    <name evidence="13" type="ORF">L484_012637</name>
</gene>
<evidence type="ECO:0000313" key="13">
    <source>
        <dbReference type="EMBL" id="EXC32470.1"/>
    </source>
</evidence>
<dbReference type="PANTHER" id="PTHR12953:SF0">
    <property type="entry name" value="SUN DOMAIN-CONTAINING OSSIFICATION FACTOR"/>
    <property type="match status" value="1"/>
</dbReference>
<feature type="compositionally biased region" description="Polar residues" evidence="10">
    <location>
        <begin position="103"/>
        <end position="112"/>
    </location>
</feature>
<dbReference type="InterPro" id="IPR008979">
    <property type="entry name" value="Galactose-bd-like_sf"/>
</dbReference>
<comment type="subcellular location">
    <subcellularLocation>
        <location evidence="2">Endoplasmic reticulum membrane</location>
        <topology evidence="2">Multi-pass membrane protein</topology>
    </subcellularLocation>
    <subcellularLocation>
        <location evidence="1">Nucleus membrane</location>
        <topology evidence="1">Multi-pass membrane protein</topology>
    </subcellularLocation>
</comment>
<feature type="transmembrane region" description="Helical" evidence="11">
    <location>
        <begin position="24"/>
        <end position="46"/>
    </location>
</feature>
<protein>
    <submittedName>
        <fullName evidence="13">Putative glycosyltransferase</fullName>
    </submittedName>
</protein>